<dbReference type="SUPFAM" id="SSF103473">
    <property type="entry name" value="MFS general substrate transporter"/>
    <property type="match status" value="1"/>
</dbReference>
<dbReference type="InterPro" id="IPR036259">
    <property type="entry name" value="MFS_trans_sf"/>
</dbReference>
<feature type="non-terminal residue" evidence="2">
    <location>
        <position position="80"/>
    </location>
</feature>
<feature type="non-terminal residue" evidence="2">
    <location>
        <position position="1"/>
    </location>
</feature>
<evidence type="ECO:0000313" key="3">
    <source>
        <dbReference type="Proteomes" id="UP000008983"/>
    </source>
</evidence>
<keyword evidence="1" id="KW-0812">Transmembrane</keyword>
<proteinExistence type="predicted"/>
<name>G0QRP5_ICHMU</name>
<dbReference type="Proteomes" id="UP000008983">
    <property type="component" value="Unassembled WGS sequence"/>
</dbReference>
<evidence type="ECO:0000256" key="1">
    <source>
        <dbReference type="SAM" id="Phobius"/>
    </source>
</evidence>
<dbReference type="RefSeq" id="XP_004035596.1">
    <property type="nucleotide sequence ID" value="XM_004035548.1"/>
</dbReference>
<keyword evidence="1" id="KW-1133">Transmembrane helix</keyword>
<dbReference type="STRING" id="857967.G0QRP5"/>
<sequence>GQIISIPFWISFIQPVFGLVTDYIGKRVFGLIFAGLLGLSTMLVLYFGQESLFLVVLALIIFGLYLTTATTYLYPTIPLL</sequence>
<gene>
    <name evidence="2" type="ORF">IMG5_096390</name>
</gene>
<keyword evidence="1" id="KW-0472">Membrane</keyword>
<feature type="transmembrane region" description="Helical" evidence="1">
    <location>
        <begin position="28"/>
        <end position="47"/>
    </location>
</feature>
<dbReference type="GeneID" id="14908266"/>
<organism evidence="2 3">
    <name type="scientific">Ichthyophthirius multifiliis</name>
    <name type="common">White spot disease agent</name>
    <name type="synonym">Ich</name>
    <dbReference type="NCBI Taxonomy" id="5932"/>
    <lineage>
        <taxon>Eukaryota</taxon>
        <taxon>Sar</taxon>
        <taxon>Alveolata</taxon>
        <taxon>Ciliophora</taxon>
        <taxon>Intramacronucleata</taxon>
        <taxon>Oligohymenophorea</taxon>
        <taxon>Hymenostomatida</taxon>
        <taxon>Ophryoglenina</taxon>
        <taxon>Ichthyophthirius</taxon>
    </lineage>
</organism>
<feature type="transmembrane region" description="Helical" evidence="1">
    <location>
        <begin position="52"/>
        <end position="74"/>
    </location>
</feature>
<dbReference type="InParanoid" id="G0QRP5"/>
<dbReference type="AlphaFoldDB" id="G0QRP5"/>
<dbReference type="EMBL" id="GL983791">
    <property type="protein sequence ID" value="EGR32110.1"/>
    <property type="molecule type" value="Genomic_DNA"/>
</dbReference>
<accession>G0QRP5</accession>
<keyword evidence="3" id="KW-1185">Reference proteome</keyword>
<evidence type="ECO:0008006" key="4">
    <source>
        <dbReference type="Google" id="ProtNLM"/>
    </source>
</evidence>
<protein>
    <recommendedName>
        <fullName evidence="4">Major facilitator superfamily protein</fullName>
    </recommendedName>
</protein>
<reference evidence="2 3" key="1">
    <citation type="submission" date="2011-07" db="EMBL/GenBank/DDBJ databases">
        <authorList>
            <person name="Coyne R."/>
            <person name="Brami D."/>
            <person name="Johnson J."/>
            <person name="Hostetler J."/>
            <person name="Hannick L."/>
            <person name="Clark T."/>
            <person name="Cassidy-Hanley D."/>
            <person name="Inman J."/>
        </authorList>
    </citation>
    <scope>NUCLEOTIDE SEQUENCE [LARGE SCALE GENOMIC DNA]</scope>
    <source>
        <strain evidence="2 3">G5</strain>
    </source>
</reference>
<evidence type="ECO:0000313" key="2">
    <source>
        <dbReference type="EMBL" id="EGR32110.1"/>
    </source>
</evidence>